<comment type="caution">
    <text evidence="3">The sequence shown here is derived from an EMBL/GenBank/DDBJ whole genome shotgun (WGS) entry which is preliminary data.</text>
</comment>
<evidence type="ECO:0000313" key="3">
    <source>
        <dbReference type="EMBL" id="MFC4689321.1"/>
    </source>
</evidence>
<organism evidence="3 4">
    <name type="scientific">Dokdonia genika</name>
    <dbReference type="NCBI Taxonomy" id="308113"/>
    <lineage>
        <taxon>Bacteria</taxon>
        <taxon>Pseudomonadati</taxon>
        <taxon>Bacteroidota</taxon>
        <taxon>Flavobacteriia</taxon>
        <taxon>Flavobacteriales</taxon>
        <taxon>Flavobacteriaceae</taxon>
        <taxon>Dokdonia</taxon>
    </lineage>
</organism>
<dbReference type="SUPFAM" id="SSF49464">
    <property type="entry name" value="Carboxypeptidase regulatory domain-like"/>
    <property type="match status" value="4"/>
</dbReference>
<protein>
    <submittedName>
        <fullName evidence="3">Carboxypeptidase-like regulatory domain-containing protein</fullName>
    </submittedName>
</protein>
<feature type="signal peptide" evidence="1">
    <location>
        <begin position="1"/>
        <end position="20"/>
    </location>
</feature>
<dbReference type="SUPFAM" id="SSF56935">
    <property type="entry name" value="Porins"/>
    <property type="match status" value="2"/>
</dbReference>
<name>A0ABV9L5D9_9FLAO</name>
<keyword evidence="4" id="KW-1185">Reference proteome</keyword>
<dbReference type="Pfam" id="PF07715">
    <property type="entry name" value="Plug"/>
    <property type="match status" value="1"/>
</dbReference>
<keyword evidence="1" id="KW-0732">Signal</keyword>
<evidence type="ECO:0000313" key="4">
    <source>
        <dbReference type="Proteomes" id="UP001595878"/>
    </source>
</evidence>
<dbReference type="Pfam" id="PF13715">
    <property type="entry name" value="CarbopepD_reg_2"/>
    <property type="match status" value="2"/>
</dbReference>
<dbReference type="Gene3D" id="2.170.130.10">
    <property type="entry name" value="TonB-dependent receptor, plug domain"/>
    <property type="match status" value="2"/>
</dbReference>
<reference evidence="4" key="1">
    <citation type="journal article" date="2019" name="Int. J. Syst. Evol. Microbiol.">
        <title>The Global Catalogue of Microorganisms (GCM) 10K type strain sequencing project: providing services to taxonomists for standard genome sequencing and annotation.</title>
        <authorList>
            <consortium name="The Broad Institute Genomics Platform"/>
            <consortium name="The Broad Institute Genome Sequencing Center for Infectious Disease"/>
            <person name="Wu L."/>
            <person name="Ma J."/>
        </authorList>
    </citation>
    <scope>NUCLEOTIDE SEQUENCE [LARGE SCALE GENOMIC DNA]</scope>
    <source>
        <strain evidence="4">CGMCC 4.7427</strain>
    </source>
</reference>
<dbReference type="Gene3D" id="2.60.40.1120">
    <property type="entry name" value="Carboxypeptidase-like, regulatory domain"/>
    <property type="match status" value="1"/>
</dbReference>
<dbReference type="InterPro" id="IPR008969">
    <property type="entry name" value="CarboxyPept-like_regulatory"/>
</dbReference>
<evidence type="ECO:0000259" key="2">
    <source>
        <dbReference type="Pfam" id="PF07715"/>
    </source>
</evidence>
<accession>A0ABV9L5D9</accession>
<dbReference type="RefSeq" id="WP_380031809.1">
    <property type="nucleotide sequence ID" value="NZ_JBHSHB010000007.1"/>
</dbReference>
<dbReference type="EMBL" id="JBHSHB010000007">
    <property type="protein sequence ID" value="MFC4689321.1"/>
    <property type="molecule type" value="Genomic_DNA"/>
</dbReference>
<dbReference type="InterPro" id="IPR037066">
    <property type="entry name" value="Plug_dom_sf"/>
</dbReference>
<dbReference type="InterPro" id="IPR012910">
    <property type="entry name" value="Plug_dom"/>
</dbReference>
<feature type="chain" id="PRO_5045888668" evidence="1">
    <location>
        <begin position="21"/>
        <end position="1301"/>
    </location>
</feature>
<proteinExistence type="predicted"/>
<sequence length="1301" mass="143111">MRTNVYIIACLLLASLSLNAQTIFRGTVVAAESKTPIENAKIGITNQGVGVTSNAQGAFSYKKYHETLSDTDQLIVSAPGFETIHLNATDVRALLNRSSAIVLEKGSPQETSAITHLKIFWDISEGMQDRDLNKELAFVKQYLAALNEPKVTLEVFNKDIIRTEVWKKWDGDMDRFRESVTQQTYNAPSNYSILSLEGADAVLLLSNGVPNYGKLNADQDIPVVPFTTVQTTEGPQYLAALAKYTSGTVKKAVVQAPVVENVTPTVNRKNRIYSGEITSLTQKISGTIQSLGRPLQGATIVVKGDLKEYTTDANGAFQVEAAAGDILLVQALGMFPKAVAVQEQNNYDIKMLPSSDQLEEVVLTARREKIFAGDKIIEGTNEPNMPGGITSLGDFYITDKDITPDGQSLERVLRKNFKGVQVSYTEKGEVVTIFGKRPNWIVNGVMVRQGQPIPLYIPDNEILSVIIKDNPLSTNIKYGGEGDRGLQVLVTTKSYRKDAIKNTALVTGNDYTEEVEDRSVTPAQVTGVVTSPKGPLQGAEVVRKGSLEIAYTKADGTFNLAAKNGDILIISSLGMFTKEIAVTDEKEYAVALLPKSDTLDEVVLSTKVSKRDELYALKDSLQLGKGYTSHLLLREEFENKGYIDVVRLIGGKTPGTFVTGLYPNQVILNTRTGSGGFAKPYAVVVDGSIKDQEIFNFLDPNTIDMIEVIPGLSASIKYGPEAVNGVIVITTLNSFGARQQPKPKSALVTGNDYTEEVEDRSVTAVQVTGVITSGAKPLKGAAITKKGTFNEVYTDINGRFTITAAIDDVLVVSAPAMFAKEVLIETQDMGAITLTSKSNDLDEVVLEGRERVDNTVETAYGKTSGDKIGYATGEISTRNYSAGYTSLDQLIKGKVSGVTVNSGLLTGQATTYKIRGGSQSITNEVPPIWIVNGTPYQDPPSFLDVNQIDNISVLKSVVATSRYGSLAAGGAFLIKTKEANFEAKAAKNKQSALVSGNEYTGDVTGSIDTALPSYILRFRESGTPQQQFALYKKLSRTQESPLEYYVDAAQYFQTIDSKLADEVRSDLAYIARNNTKALRTLSYLYELVNDTGNIVLVNERIAKIAPSESQSYRDLALAYQNDEQYDKALELYINMLGEQIMGVNFNGLEKPLRSELSRLVALHKDKIDYSRLPNEWLRTDFKVDMRMTIDWSDKSVPFEFQFVNPQKKFFKWTHTLEESRDRLKAEQKEGFQTEEFIIDDAPAGEWLINVQYLGNEGDYVLPPFLKYTVYRNYGTPKETKEVRVIKLFKQVDKVTLGKVTM</sequence>
<evidence type="ECO:0000256" key="1">
    <source>
        <dbReference type="SAM" id="SignalP"/>
    </source>
</evidence>
<gene>
    <name evidence="3" type="ORF">ACFO5T_02650</name>
</gene>
<feature type="domain" description="TonB-dependent receptor plug" evidence="2">
    <location>
        <begin position="883"/>
        <end position="971"/>
    </location>
</feature>
<dbReference type="Proteomes" id="UP001595878">
    <property type="component" value="Unassembled WGS sequence"/>
</dbReference>